<reference evidence="5 6" key="1">
    <citation type="submission" date="2024-09" db="EMBL/GenBank/DDBJ databases">
        <authorList>
            <person name="Sun Q."/>
            <person name="Mori K."/>
        </authorList>
    </citation>
    <scope>NUCLEOTIDE SEQUENCE [LARGE SCALE GENOMIC DNA]</scope>
    <source>
        <strain evidence="5 6">TBRC 1432</strain>
    </source>
</reference>
<dbReference type="GO" id="GO:0061542">
    <property type="term" value="F:3-demethylubiquinol 3-O-methyltransferase activity"/>
    <property type="evidence" value="ECO:0007669"/>
    <property type="project" value="UniProtKB-EC"/>
</dbReference>
<sequence>MSHDFDAFYQGEPLAPGLRHNGIPWDIGRPQPVLAGLDFHGEVLDVGCGLGDNAAFVAGQGHEVTAIDSSPTVIAQAAQRFPDNGVHFAVADATDLAGYAARFDTVLSCALFHCLDGTDRIRHLHALRRATRPGAILHLLTFSDQVRDGLPAPFPQSEQDVRKPLSDNGWTITDFTEGTLIANGATMVAFFDAVGRSATQWPELPCWLVRAARE</sequence>
<dbReference type="SUPFAM" id="SSF53335">
    <property type="entry name" value="S-adenosyl-L-methionine-dependent methyltransferases"/>
    <property type="match status" value="1"/>
</dbReference>
<dbReference type="CDD" id="cd02440">
    <property type="entry name" value="AdoMet_MTases"/>
    <property type="match status" value="1"/>
</dbReference>
<dbReference type="Gene3D" id="3.40.50.150">
    <property type="entry name" value="Vaccinia Virus protein VP39"/>
    <property type="match status" value="1"/>
</dbReference>
<dbReference type="Pfam" id="PF13649">
    <property type="entry name" value="Methyltransf_25"/>
    <property type="match status" value="1"/>
</dbReference>
<dbReference type="EMBL" id="JBHLUD010000003">
    <property type="protein sequence ID" value="MFC0542072.1"/>
    <property type="molecule type" value="Genomic_DNA"/>
</dbReference>
<evidence type="ECO:0000256" key="3">
    <source>
        <dbReference type="ARBA" id="ARBA00022691"/>
    </source>
</evidence>
<evidence type="ECO:0000259" key="4">
    <source>
        <dbReference type="Pfam" id="PF13649"/>
    </source>
</evidence>
<dbReference type="GO" id="GO:0032259">
    <property type="term" value="P:methylation"/>
    <property type="evidence" value="ECO:0007669"/>
    <property type="project" value="UniProtKB-KW"/>
</dbReference>
<evidence type="ECO:0000256" key="2">
    <source>
        <dbReference type="ARBA" id="ARBA00022679"/>
    </source>
</evidence>
<dbReference type="InterPro" id="IPR029063">
    <property type="entry name" value="SAM-dependent_MTases_sf"/>
</dbReference>
<dbReference type="EC" id="2.1.1.222" evidence="5"/>
<feature type="domain" description="Methyltransferase" evidence="4">
    <location>
        <begin position="43"/>
        <end position="134"/>
    </location>
</feature>
<gene>
    <name evidence="5" type="ORF">ACFFH7_11310</name>
</gene>
<dbReference type="EC" id="2.1.1.64" evidence="5"/>
<name>A0ABV6MPJ4_9PSEU</name>
<proteinExistence type="predicted"/>
<keyword evidence="2 5" id="KW-0808">Transferase</keyword>
<keyword evidence="1 5" id="KW-0489">Methyltransferase</keyword>
<evidence type="ECO:0000313" key="6">
    <source>
        <dbReference type="Proteomes" id="UP001589810"/>
    </source>
</evidence>
<dbReference type="RefSeq" id="WP_273943136.1">
    <property type="nucleotide sequence ID" value="NZ_CP097263.1"/>
</dbReference>
<dbReference type="InterPro" id="IPR041698">
    <property type="entry name" value="Methyltransf_25"/>
</dbReference>
<evidence type="ECO:0000313" key="5">
    <source>
        <dbReference type="EMBL" id="MFC0542072.1"/>
    </source>
</evidence>
<evidence type="ECO:0000256" key="1">
    <source>
        <dbReference type="ARBA" id="ARBA00022603"/>
    </source>
</evidence>
<dbReference type="PANTHER" id="PTHR43464">
    <property type="entry name" value="METHYLTRANSFERASE"/>
    <property type="match status" value="1"/>
</dbReference>
<dbReference type="Proteomes" id="UP001589810">
    <property type="component" value="Unassembled WGS sequence"/>
</dbReference>
<protein>
    <submittedName>
        <fullName evidence="5">Class I SAM-dependent methyltransferase</fullName>
        <ecNumber evidence="5">2.1.1.222</ecNumber>
        <ecNumber evidence="5">2.1.1.64</ecNumber>
    </submittedName>
</protein>
<dbReference type="GO" id="GO:0102208">
    <property type="term" value="F:2-polyprenyl-6-hydroxyphenol methylase activity"/>
    <property type="evidence" value="ECO:0007669"/>
    <property type="project" value="UniProtKB-EC"/>
</dbReference>
<keyword evidence="3" id="KW-0949">S-adenosyl-L-methionine</keyword>
<dbReference type="PANTHER" id="PTHR43464:SF19">
    <property type="entry name" value="UBIQUINONE BIOSYNTHESIS O-METHYLTRANSFERASE, MITOCHONDRIAL"/>
    <property type="match status" value="1"/>
</dbReference>
<comment type="caution">
    <text evidence="5">The sequence shown here is derived from an EMBL/GenBank/DDBJ whole genome shotgun (WGS) entry which is preliminary data.</text>
</comment>
<accession>A0ABV6MPJ4</accession>
<organism evidence="5 6">
    <name type="scientific">Kutzneria chonburiensis</name>
    <dbReference type="NCBI Taxonomy" id="1483604"/>
    <lineage>
        <taxon>Bacteria</taxon>
        <taxon>Bacillati</taxon>
        <taxon>Actinomycetota</taxon>
        <taxon>Actinomycetes</taxon>
        <taxon>Pseudonocardiales</taxon>
        <taxon>Pseudonocardiaceae</taxon>
        <taxon>Kutzneria</taxon>
    </lineage>
</organism>
<keyword evidence="6" id="KW-1185">Reference proteome</keyword>